<evidence type="ECO:0000259" key="15">
    <source>
        <dbReference type="PROSITE" id="PS50110"/>
    </source>
</evidence>
<evidence type="ECO:0000256" key="1">
    <source>
        <dbReference type="ARBA" id="ARBA00000085"/>
    </source>
</evidence>
<keyword evidence="6" id="KW-0418">Kinase</keyword>
<evidence type="ECO:0000259" key="14">
    <source>
        <dbReference type="PROSITE" id="PS50109"/>
    </source>
</evidence>
<dbReference type="InterPro" id="IPR004358">
    <property type="entry name" value="Sig_transdc_His_kin-like_C"/>
</dbReference>
<evidence type="ECO:0000313" key="17">
    <source>
        <dbReference type="Proteomes" id="UP000552864"/>
    </source>
</evidence>
<dbReference type="RefSeq" id="WP_168737740.1">
    <property type="nucleotide sequence ID" value="NZ_JABAHZ010000001.1"/>
</dbReference>
<accession>A0A847S9C7</accession>
<evidence type="ECO:0000256" key="11">
    <source>
        <dbReference type="PROSITE-ProRule" id="PRU00169"/>
    </source>
</evidence>
<dbReference type="SMART" id="SM00342">
    <property type="entry name" value="HTH_ARAC"/>
    <property type="match status" value="1"/>
</dbReference>
<evidence type="ECO:0000256" key="7">
    <source>
        <dbReference type="ARBA" id="ARBA00022840"/>
    </source>
</evidence>
<keyword evidence="17" id="KW-1185">Reference proteome</keyword>
<evidence type="ECO:0000256" key="8">
    <source>
        <dbReference type="ARBA" id="ARBA00023012"/>
    </source>
</evidence>
<comment type="caution">
    <text evidence="16">The sequence shown here is derived from an EMBL/GenBank/DDBJ whole genome shotgun (WGS) entry which is preliminary data.</text>
</comment>
<feature type="transmembrane region" description="Helical" evidence="12">
    <location>
        <begin position="807"/>
        <end position="829"/>
    </location>
</feature>
<keyword evidence="5" id="KW-0547">Nucleotide-binding</keyword>
<reference evidence="16 17" key="1">
    <citation type="submission" date="2020-04" db="EMBL/GenBank/DDBJ databases">
        <authorList>
            <person name="Yin C."/>
        </authorList>
    </citation>
    <scope>NUCLEOTIDE SEQUENCE [LARGE SCALE GENOMIC DNA]</scope>
    <source>
        <strain evidence="16 17">Ak56</strain>
    </source>
</reference>
<dbReference type="Pfam" id="PF07495">
    <property type="entry name" value="Y_Y_Y"/>
    <property type="match status" value="1"/>
</dbReference>
<dbReference type="InterPro" id="IPR011006">
    <property type="entry name" value="CheY-like_superfamily"/>
</dbReference>
<dbReference type="SUPFAM" id="SSF63829">
    <property type="entry name" value="Calcium-dependent phosphotriesterase"/>
    <property type="match status" value="2"/>
</dbReference>
<dbReference type="PROSITE" id="PS01124">
    <property type="entry name" value="HTH_ARAC_FAMILY_2"/>
    <property type="match status" value="1"/>
</dbReference>
<dbReference type="PANTHER" id="PTHR43547">
    <property type="entry name" value="TWO-COMPONENT HISTIDINE KINASE"/>
    <property type="match status" value="1"/>
</dbReference>
<keyword evidence="12" id="KW-0812">Transmembrane</keyword>
<dbReference type="InterPro" id="IPR003661">
    <property type="entry name" value="HisK_dim/P_dom"/>
</dbReference>
<keyword evidence="7" id="KW-0067">ATP-binding</keyword>
<feature type="modified residue" description="4-aspartylphosphate" evidence="11">
    <location>
        <position position="1161"/>
    </location>
</feature>
<dbReference type="Pfam" id="PF00072">
    <property type="entry name" value="Response_reg"/>
    <property type="match status" value="1"/>
</dbReference>
<feature type="domain" description="HTH araC/xylS-type" evidence="13">
    <location>
        <begin position="1259"/>
        <end position="1358"/>
    </location>
</feature>
<dbReference type="SMART" id="SM00448">
    <property type="entry name" value="REC"/>
    <property type="match status" value="1"/>
</dbReference>
<proteinExistence type="predicted"/>
<evidence type="ECO:0000256" key="9">
    <source>
        <dbReference type="ARBA" id="ARBA00023015"/>
    </source>
</evidence>
<dbReference type="SUPFAM" id="SSF52172">
    <property type="entry name" value="CheY-like"/>
    <property type="match status" value="1"/>
</dbReference>
<keyword evidence="8" id="KW-0902">Two-component regulatory system</keyword>
<evidence type="ECO:0000256" key="5">
    <source>
        <dbReference type="ARBA" id="ARBA00022741"/>
    </source>
</evidence>
<dbReference type="EC" id="2.7.13.3" evidence="2"/>
<dbReference type="SMART" id="SM00387">
    <property type="entry name" value="HATPase_c"/>
    <property type="match status" value="1"/>
</dbReference>
<dbReference type="SUPFAM" id="SSF63825">
    <property type="entry name" value="YWTD domain"/>
    <property type="match status" value="1"/>
</dbReference>
<dbReference type="InterPro" id="IPR009057">
    <property type="entry name" value="Homeodomain-like_sf"/>
</dbReference>
<evidence type="ECO:0000256" key="3">
    <source>
        <dbReference type="ARBA" id="ARBA00022553"/>
    </source>
</evidence>
<keyword evidence="4" id="KW-0808">Transferase</keyword>
<keyword evidence="9" id="KW-0805">Transcription regulation</keyword>
<dbReference type="SMART" id="SM00388">
    <property type="entry name" value="HisKA"/>
    <property type="match status" value="1"/>
</dbReference>
<dbReference type="InterPro" id="IPR018060">
    <property type="entry name" value="HTH_AraC"/>
</dbReference>
<dbReference type="InterPro" id="IPR001789">
    <property type="entry name" value="Sig_transdc_resp-reg_receiver"/>
</dbReference>
<dbReference type="Pfam" id="PF02518">
    <property type="entry name" value="HATPase_c"/>
    <property type="match status" value="1"/>
</dbReference>
<evidence type="ECO:0000256" key="4">
    <source>
        <dbReference type="ARBA" id="ARBA00022679"/>
    </source>
</evidence>
<keyword evidence="10" id="KW-0804">Transcription</keyword>
<dbReference type="SUPFAM" id="SSF47384">
    <property type="entry name" value="Homodimeric domain of signal transducing histidine kinase"/>
    <property type="match status" value="1"/>
</dbReference>
<keyword evidence="12" id="KW-1133">Transmembrane helix</keyword>
<evidence type="ECO:0000256" key="6">
    <source>
        <dbReference type="ARBA" id="ARBA00022777"/>
    </source>
</evidence>
<dbReference type="CDD" id="cd00082">
    <property type="entry name" value="HisKA"/>
    <property type="match status" value="1"/>
</dbReference>
<name>A0A847S9C7_9BACT</name>
<dbReference type="InterPro" id="IPR005467">
    <property type="entry name" value="His_kinase_dom"/>
</dbReference>
<evidence type="ECO:0000313" key="16">
    <source>
        <dbReference type="EMBL" id="NLR78401.1"/>
    </source>
</evidence>
<dbReference type="Gene3D" id="1.10.10.60">
    <property type="entry name" value="Homeodomain-like"/>
    <property type="match status" value="1"/>
</dbReference>
<dbReference type="Gene3D" id="3.40.50.2300">
    <property type="match status" value="1"/>
</dbReference>
<dbReference type="SUPFAM" id="SSF46689">
    <property type="entry name" value="Homeodomain-like"/>
    <property type="match status" value="1"/>
</dbReference>
<feature type="domain" description="Histidine kinase" evidence="14">
    <location>
        <begin position="850"/>
        <end position="1061"/>
    </location>
</feature>
<dbReference type="Pfam" id="PF00512">
    <property type="entry name" value="HisKA"/>
    <property type="match status" value="1"/>
</dbReference>
<dbReference type="InterPro" id="IPR015943">
    <property type="entry name" value="WD40/YVTN_repeat-like_dom_sf"/>
</dbReference>
<dbReference type="PRINTS" id="PR00344">
    <property type="entry name" value="BCTRLSENSOR"/>
</dbReference>
<evidence type="ECO:0000256" key="10">
    <source>
        <dbReference type="ARBA" id="ARBA00023163"/>
    </source>
</evidence>
<dbReference type="Pfam" id="PF07494">
    <property type="entry name" value="Reg_prop"/>
    <property type="match status" value="9"/>
</dbReference>
<feature type="domain" description="Response regulatory" evidence="15">
    <location>
        <begin position="1113"/>
        <end position="1228"/>
    </location>
</feature>
<dbReference type="GO" id="GO:0000155">
    <property type="term" value="F:phosphorelay sensor kinase activity"/>
    <property type="evidence" value="ECO:0007669"/>
    <property type="project" value="InterPro"/>
</dbReference>
<dbReference type="Gene3D" id="1.10.287.130">
    <property type="match status" value="1"/>
</dbReference>
<keyword evidence="3 11" id="KW-0597">Phosphoprotein</keyword>
<dbReference type="FunFam" id="2.60.40.10:FF:000791">
    <property type="entry name" value="Two-component system sensor histidine kinase/response regulator"/>
    <property type="match status" value="1"/>
</dbReference>
<dbReference type="GO" id="GO:0005524">
    <property type="term" value="F:ATP binding"/>
    <property type="evidence" value="ECO:0007669"/>
    <property type="project" value="UniProtKB-KW"/>
</dbReference>
<evidence type="ECO:0000256" key="2">
    <source>
        <dbReference type="ARBA" id="ARBA00012438"/>
    </source>
</evidence>
<dbReference type="Gene3D" id="2.130.10.10">
    <property type="entry name" value="YVTN repeat-like/Quinoprotein amine dehydrogenase"/>
    <property type="match status" value="2"/>
</dbReference>
<dbReference type="InterPro" id="IPR003594">
    <property type="entry name" value="HATPase_dom"/>
</dbReference>
<dbReference type="InterPro" id="IPR011110">
    <property type="entry name" value="Reg_prop"/>
</dbReference>
<evidence type="ECO:0000256" key="12">
    <source>
        <dbReference type="SAM" id="Phobius"/>
    </source>
</evidence>
<dbReference type="InterPro" id="IPR013783">
    <property type="entry name" value="Ig-like_fold"/>
</dbReference>
<dbReference type="FunFam" id="3.30.565.10:FF:000037">
    <property type="entry name" value="Hybrid sensor histidine kinase/response regulator"/>
    <property type="match status" value="1"/>
</dbReference>
<gene>
    <name evidence="16" type="ORF">HGH91_07180</name>
</gene>
<dbReference type="PROSITE" id="PS50109">
    <property type="entry name" value="HIS_KIN"/>
    <property type="match status" value="1"/>
</dbReference>
<organism evidence="16 17">
    <name type="scientific">Chitinophaga eiseniae</name>
    <dbReference type="NCBI Taxonomy" id="634771"/>
    <lineage>
        <taxon>Bacteria</taxon>
        <taxon>Pseudomonadati</taxon>
        <taxon>Bacteroidota</taxon>
        <taxon>Chitinophagia</taxon>
        <taxon>Chitinophagales</taxon>
        <taxon>Chitinophagaceae</taxon>
        <taxon>Chitinophaga</taxon>
    </lineage>
</organism>
<dbReference type="SUPFAM" id="SSF55874">
    <property type="entry name" value="ATPase domain of HSP90 chaperone/DNA topoisomerase II/histidine kinase"/>
    <property type="match status" value="1"/>
</dbReference>
<dbReference type="GO" id="GO:0043565">
    <property type="term" value="F:sequence-specific DNA binding"/>
    <property type="evidence" value="ECO:0007669"/>
    <property type="project" value="InterPro"/>
</dbReference>
<dbReference type="PANTHER" id="PTHR43547:SF2">
    <property type="entry name" value="HYBRID SIGNAL TRANSDUCTION HISTIDINE KINASE C"/>
    <property type="match status" value="1"/>
</dbReference>
<dbReference type="InterPro" id="IPR036890">
    <property type="entry name" value="HATPase_C_sf"/>
</dbReference>
<dbReference type="InterPro" id="IPR036097">
    <property type="entry name" value="HisK_dim/P_sf"/>
</dbReference>
<protein>
    <recommendedName>
        <fullName evidence="2">histidine kinase</fullName>
        <ecNumber evidence="2">2.7.13.3</ecNumber>
    </recommendedName>
</protein>
<dbReference type="EMBL" id="JABAHZ010000001">
    <property type="protein sequence ID" value="NLR78401.1"/>
    <property type="molecule type" value="Genomic_DNA"/>
</dbReference>
<dbReference type="InterPro" id="IPR011123">
    <property type="entry name" value="Y_Y_Y"/>
</dbReference>
<dbReference type="PROSITE" id="PS50110">
    <property type="entry name" value="RESPONSE_REGULATORY"/>
    <property type="match status" value="1"/>
</dbReference>
<dbReference type="GO" id="GO:0003700">
    <property type="term" value="F:DNA-binding transcription factor activity"/>
    <property type="evidence" value="ECO:0007669"/>
    <property type="project" value="InterPro"/>
</dbReference>
<dbReference type="Gene3D" id="2.60.40.10">
    <property type="entry name" value="Immunoglobulins"/>
    <property type="match status" value="1"/>
</dbReference>
<dbReference type="Pfam" id="PF12833">
    <property type="entry name" value="HTH_18"/>
    <property type="match status" value="1"/>
</dbReference>
<dbReference type="Proteomes" id="UP000552864">
    <property type="component" value="Unassembled WGS sequence"/>
</dbReference>
<sequence>MSGQRLRNNIHFFFVFLLTTCYNLQLLHAQERTFRHLNMDNGLIQNTILAITQDQQGFMWLGGRYGLNRYDGAHFKVYKSDYKDSTTLSFDNVISLLVDRQHILWVGTRSGLNKYLPEKDIFKRIFPEPPGTIGSDIECIYEDHHGILWLGTIAGLYRQTLKNSESFLPVEARFPDNKQPSPLRNEIKSICEDAQGKLWIGSMEGLICLEQQKNVLSGKVFRKEDNKGLQSNMITTVVPDRRDPWHLWIGTNDQGLYSYDQSTGQFKNIPICLAARSSLSGNNIRSITCDKRGKLWIGTFDGLYIYDTQTNQLSHVQNDPDLKQGLSQNSIFSTFEDKAGSIWIGTYYGGVNIADNITTPFTVHQYNKYRSSVSNNVISSFAEDSRHNFWIGTDGGGINYFNAATGQFTSYKSQPGKINCLSSNLVKTLICDREGNLWIGTHGGGLDVLTSAGKQFKKFTFENIDTAALTSEVKSILEDSQGRFWVGTQMGLRLFQRHGSDLQPFTENIDITRVRNSYSAHFIIEDSRKNIWVATARKLYILKNGSTSFTPFNLTKDSVANTTEINCIKEDHQGTIWFGTYSIGLIAYSPKKNSIQSFTKENGLPDNNILSIEEDNSGQLWISTNNALSSFQPETGICRSYTVEDGLMTSGFNYNSSFKAANGQLLFGGYNGFTIFSPKEIATNNQKAPLRFTSLDLFNKPVAIGGPDKILDRVITFKKKLDFNYDQNAFTIHFALLNFIKPEKNRYMYKMEPIEKEWNHSNTTSATYTGLPPGHYTFYVKGANNDGMWGEPQQMQIQIYPPFWSTWWAYCLYFILLASILSIIFRYFLLRELVKKENALYHAKLNFFTNISHEIRTHLALIIGPIEKMQLRQRDREDLRQLQYVKKNSDNLLQLVGELMDFRKAESGYTPLHVAETNIVSFARDIYATFEDVASSRNIQTAFNASSDNIPLLFDGKQMTKVFVNLLSNAFKFTQDGGMVTMLIEEQTTLVEISVTDNGRGIAHKNLDRLFENFFQENDYGQYNTGYGIGLALSKSIIDLHNGQIYVESEMGVKTCFTVSLLKGCMHLSATPGPLEARRKNTHHIPHLPAQTLDPTESHPVQAPNGPGENKYNILIVEDNHDLRSFLVQTLHPGYNILESADGIGGFASATTEIPDLIISDVMMPGMDGFTLCGKLKLDERTSHIPIILLTAQNTTPSQINGLQMGADRYITKPFSIHILELHMYNLLVSREKIRKKYSQQQPARDNATINSIDDLFLQKAISFIEENMSASNFGVPLLATHMLMSQPILYKKIKAITDMSVNDFMKQVRLKKAASLLREKRFAVYEVMNMVGYNDRKHFTSEFKKMFDVTPGDYARQ</sequence>
<dbReference type="Gene3D" id="3.30.565.10">
    <property type="entry name" value="Histidine kinase-like ATPase, C-terminal domain"/>
    <property type="match status" value="1"/>
</dbReference>
<keyword evidence="12" id="KW-0472">Membrane</keyword>
<comment type="catalytic activity">
    <reaction evidence="1">
        <text>ATP + protein L-histidine = ADP + protein N-phospho-L-histidine.</text>
        <dbReference type="EC" id="2.7.13.3"/>
    </reaction>
</comment>
<evidence type="ECO:0000259" key="13">
    <source>
        <dbReference type="PROSITE" id="PS01124"/>
    </source>
</evidence>